<reference evidence="1" key="1">
    <citation type="submission" date="2009-01" db="EMBL/GenBank/DDBJ databases">
        <title>The Genome Sequence of Brucella pinnipedialis M292/94/1.</title>
        <authorList>
            <consortium name="The Broad Institute Genome Sequencing Platform"/>
            <person name="Ward D."/>
            <person name="Young S.K."/>
            <person name="Kodira C.D."/>
            <person name="Zeng Q."/>
            <person name="Koehrsen M."/>
            <person name="Alvarado L."/>
            <person name="Berlin A."/>
            <person name="Borenstein D."/>
            <person name="Chen Z."/>
            <person name="Engels R."/>
            <person name="Freedman E."/>
            <person name="Gellesch M."/>
            <person name="Goldberg J."/>
            <person name="Griggs A."/>
            <person name="Gujja S."/>
            <person name="Heiman D."/>
            <person name="Hepburn T."/>
            <person name="Howarth C."/>
            <person name="Jen D."/>
            <person name="Larson L."/>
            <person name="Lewis B."/>
            <person name="Mehta T."/>
            <person name="Park D."/>
            <person name="Pearson M."/>
            <person name="Roberts A."/>
            <person name="Saif S."/>
            <person name="Shea T."/>
            <person name="Shenoy N."/>
            <person name="Sisk P."/>
            <person name="Stolte C."/>
            <person name="Sykes S."/>
            <person name="Walk T."/>
            <person name="White J."/>
            <person name="Yandava C."/>
            <person name="Whatmore A.M."/>
            <person name="Perrett L.L."/>
            <person name="O'Callaghan D."/>
            <person name="Nusbaum C."/>
            <person name="Galagan J."/>
            <person name="Birren B."/>
        </authorList>
    </citation>
    <scope>NUCLEOTIDE SEQUENCE [LARGE SCALE GENOMIC DNA]</scope>
    <source>
        <strain evidence="1">M292/94/1</strain>
    </source>
</reference>
<dbReference type="GeneID" id="89808001"/>
<proteinExistence type="predicted"/>
<sequence>MNRGDPLPGSKPRETVTKCNKLLRVAQPILRKCERLQSCVRGEVLERFPLLQEMRQAPKFAEAWPGMGKNTAILYVYHRIVTPCRLAKQVRDPT</sequence>
<evidence type="ECO:0000313" key="1">
    <source>
        <dbReference type="EMBL" id="EEZ28900.1"/>
    </source>
</evidence>
<accession>A0A0E1WVR3</accession>
<dbReference type="EMBL" id="EQ999534">
    <property type="protein sequence ID" value="EEZ28900.1"/>
    <property type="molecule type" value="Genomic_DNA"/>
</dbReference>
<protein>
    <submittedName>
        <fullName evidence="1">Uncharacterized protein</fullName>
    </submittedName>
</protein>
<dbReference type="Proteomes" id="UP000004659">
    <property type="component" value="Unassembled WGS sequence"/>
</dbReference>
<dbReference type="HOGENOM" id="CLU_2380573_0_0_5"/>
<gene>
    <name evidence="1" type="ORF">BALG_02253</name>
</gene>
<name>A0A0E1WVR3_9HYPH</name>
<organism evidence="1">
    <name type="scientific">Brucella pinnipedialis M292/94/1</name>
    <dbReference type="NCBI Taxonomy" id="520462"/>
    <lineage>
        <taxon>Bacteria</taxon>
        <taxon>Pseudomonadati</taxon>
        <taxon>Pseudomonadota</taxon>
        <taxon>Alphaproteobacteria</taxon>
        <taxon>Hyphomicrobiales</taxon>
        <taxon>Brucellaceae</taxon>
        <taxon>Brucella/Ochrobactrum group</taxon>
        <taxon>Brucella</taxon>
    </lineage>
</organism>
<dbReference type="AlphaFoldDB" id="A0A0E1WVR3"/>
<dbReference type="RefSeq" id="WP_004687221.1">
    <property type="nucleotide sequence ID" value="NZ_EQ999534.1"/>
</dbReference>